<keyword evidence="3" id="KW-1185">Reference proteome</keyword>
<accession>A0A1R1L6H2</accession>
<dbReference type="Proteomes" id="UP000187085">
    <property type="component" value="Unassembled WGS sequence"/>
</dbReference>
<evidence type="ECO:0000256" key="1">
    <source>
        <dbReference type="SAM" id="MobiDB-lite"/>
    </source>
</evidence>
<name>A0A1R1L6H2_9MICC</name>
<evidence type="ECO:0000313" key="2">
    <source>
        <dbReference type="EMBL" id="OMH23124.1"/>
    </source>
</evidence>
<proteinExistence type="predicted"/>
<evidence type="ECO:0000313" key="3">
    <source>
        <dbReference type="Proteomes" id="UP000187085"/>
    </source>
</evidence>
<gene>
    <name evidence="2" type="ORF">BKD30_14810</name>
</gene>
<comment type="caution">
    <text evidence="2">The sequence shown here is derived from an EMBL/GenBank/DDBJ whole genome shotgun (WGS) entry which is preliminary data.</text>
</comment>
<dbReference type="AlphaFoldDB" id="A0A1R1L6H2"/>
<dbReference type="EMBL" id="MRDE01000081">
    <property type="protein sequence ID" value="OMH23124.1"/>
    <property type="molecule type" value="Genomic_DNA"/>
</dbReference>
<organism evidence="2 3">
    <name type="scientific">Tersicoccus phoenicis</name>
    <dbReference type="NCBI Taxonomy" id="554083"/>
    <lineage>
        <taxon>Bacteria</taxon>
        <taxon>Bacillati</taxon>
        <taxon>Actinomycetota</taxon>
        <taxon>Actinomycetes</taxon>
        <taxon>Micrococcales</taxon>
        <taxon>Micrococcaceae</taxon>
        <taxon>Tersicoccus</taxon>
    </lineage>
</organism>
<evidence type="ECO:0008006" key="4">
    <source>
        <dbReference type="Google" id="ProtNLM"/>
    </source>
</evidence>
<sequence length="85" mass="8771">MATRRSSKAGPAVGADTVRHVGPTAGRFIGPKTGSAVKVTFGRREVQGIVVGRTITGRYSVKVDVPGADSPVTTTYAADELRAVS</sequence>
<feature type="region of interest" description="Disordered" evidence="1">
    <location>
        <begin position="1"/>
        <end position="29"/>
    </location>
</feature>
<reference evidence="2 3" key="1">
    <citation type="submission" date="2016-12" db="EMBL/GenBank/DDBJ databases">
        <title>Draft genome of Tersicoccus phoenicis 1P05MA.</title>
        <authorList>
            <person name="Nakajima Y."/>
            <person name="Yoshizawa S."/>
            <person name="Nakamura K."/>
            <person name="Ogura Y."/>
            <person name="Hayashi T."/>
            <person name="Kogure K."/>
        </authorList>
    </citation>
    <scope>NUCLEOTIDE SEQUENCE [LARGE SCALE GENOMIC DNA]</scope>
    <source>
        <strain evidence="2 3">1p05MA</strain>
    </source>
</reference>
<protein>
    <recommendedName>
        <fullName evidence="4">DUF1918 domain-containing protein</fullName>
    </recommendedName>
</protein>